<dbReference type="EMBL" id="JAQBIE010000008">
    <property type="protein sequence ID" value="MDB6177400.1"/>
    <property type="molecule type" value="Genomic_DNA"/>
</dbReference>
<organism evidence="10 11">
    <name type="scientific">Paracoccus onchidii</name>
    <dbReference type="NCBI Taxonomy" id="3017813"/>
    <lineage>
        <taxon>Bacteria</taxon>
        <taxon>Pseudomonadati</taxon>
        <taxon>Pseudomonadota</taxon>
        <taxon>Alphaproteobacteria</taxon>
        <taxon>Rhodobacterales</taxon>
        <taxon>Paracoccaceae</taxon>
        <taxon>Paracoccus</taxon>
    </lineage>
</organism>
<evidence type="ECO:0000313" key="11">
    <source>
        <dbReference type="Proteomes" id="UP001165641"/>
    </source>
</evidence>
<proteinExistence type="inferred from homology"/>
<dbReference type="Gene3D" id="1.10.3720.10">
    <property type="entry name" value="MetI-like"/>
    <property type="match status" value="2"/>
</dbReference>
<feature type="transmembrane region" description="Helical" evidence="8">
    <location>
        <begin position="305"/>
        <end position="328"/>
    </location>
</feature>
<protein>
    <submittedName>
        <fullName evidence="10">Iron ABC transporter permease</fullName>
    </submittedName>
</protein>
<dbReference type="PANTHER" id="PTHR43357">
    <property type="entry name" value="INNER MEMBRANE ABC TRANSPORTER PERMEASE PROTEIN YDCV"/>
    <property type="match status" value="1"/>
</dbReference>
<feature type="transmembrane region" description="Helical" evidence="8">
    <location>
        <begin position="69"/>
        <end position="92"/>
    </location>
</feature>
<dbReference type="RefSeq" id="WP_271888523.1">
    <property type="nucleotide sequence ID" value="NZ_JAQBIE010000008.1"/>
</dbReference>
<dbReference type="CDD" id="cd06261">
    <property type="entry name" value="TM_PBP2"/>
    <property type="match status" value="2"/>
</dbReference>
<feature type="transmembrane region" description="Helical" evidence="8">
    <location>
        <begin position="532"/>
        <end position="552"/>
    </location>
</feature>
<feature type="transmembrane region" description="Helical" evidence="8">
    <location>
        <begin position="255"/>
        <end position="277"/>
    </location>
</feature>
<dbReference type="Pfam" id="PF00528">
    <property type="entry name" value="BPD_transp_1"/>
    <property type="match status" value="2"/>
</dbReference>
<evidence type="ECO:0000256" key="1">
    <source>
        <dbReference type="ARBA" id="ARBA00004429"/>
    </source>
</evidence>
<feature type="transmembrane region" description="Helical" evidence="8">
    <location>
        <begin position="427"/>
        <end position="448"/>
    </location>
</feature>
<evidence type="ECO:0000256" key="4">
    <source>
        <dbReference type="ARBA" id="ARBA00022519"/>
    </source>
</evidence>
<feature type="transmembrane region" description="Helical" evidence="8">
    <location>
        <begin position="17"/>
        <end position="38"/>
    </location>
</feature>
<reference evidence="10" key="1">
    <citation type="submission" date="2022-12" db="EMBL/GenBank/DDBJ databases">
        <title>Paracoccus onchidii sp. nov., isolated from a marine invertebrate from the South China Sea.</title>
        <authorList>
            <person name="Xu S."/>
            <person name="Liu Z."/>
            <person name="Xu Y."/>
        </authorList>
    </citation>
    <scope>NUCLEOTIDE SEQUENCE</scope>
    <source>
        <strain evidence="10">Z330</strain>
    </source>
</reference>
<evidence type="ECO:0000256" key="7">
    <source>
        <dbReference type="ARBA" id="ARBA00023136"/>
    </source>
</evidence>
<accession>A0ABT4ZDF7</accession>
<sequence length="568" mass="59534">MSVASTRHGGSRSLDRLLPFVLLPVALVALGPVTRLLLEGVGFGDGFTTTHLSTVLSRPSTGTALKHSLVTAGGGTLLSILIGGAFAFLVALTNIRGKAALVFCLMIPMMIPPQITALAWMQMAGPSSTLLKILGLAPPLGSPQPLHSAGGIILLLGIQHASLVFLTLRAGLRMIPADLVEAARMSGAGSLRVWAQIVLPLSMPSLIAGGAMAFVTALGNFGIPAMLGIPAQYDTLPTLIYQRLVGMGPSVLPEVAVLALLIGVVAIIGVLFGRYVLARRGFGLAGLSAQPLSLLLGKARLPVEIALWVFIFVILALPLTALLATSLLPAYGVALTLESATFEAWREVLLHQPVTRRAYGNSLFLALSAAAILLVISLPLAWLMERRGSWASRALDALIDLPYALPGVVLSIACILTFLNLPFTDLTLYGTIWIILMAYLARFFVVMLRPIQASIAQLDPAMEEAAASVGAGLGRRLRDIVLPLAAPSAAAGAILVFLTAVNELTVSALLWSSGTETLGVVIYNLEDSGETVMASALAMSIVLLIVLLMGLVQAGAKQFPKGVIPWQS</sequence>
<feature type="transmembrane region" description="Helical" evidence="8">
    <location>
        <begin position="149"/>
        <end position="172"/>
    </location>
</feature>
<keyword evidence="3" id="KW-1003">Cell membrane</keyword>
<gene>
    <name evidence="10" type="ORF">PAF17_07725</name>
</gene>
<comment type="similarity">
    <text evidence="8">Belongs to the binding-protein-dependent transport system permease family.</text>
</comment>
<name>A0ABT4ZDF7_9RHOB</name>
<feature type="transmembrane region" description="Helical" evidence="8">
    <location>
        <begin position="363"/>
        <end position="383"/>
    </location>
</feature>
<evidence type="ECO:0000259" key="9">
    <source>
        <dbReference type="PROSITE" id="PS50928"/>
    </source>
</evidence>
<feature type="transmembrane region" description="Helical" evidence="8">
    <location>
        <begin position="99"/>
        <end position="121"/>
    </location>
</feature>
<feature type="domain" description="ABC transmembrane type-1" evidence="9">
    <location>
        <begin position="359"/>
        <end position="550"/>
    </location>
</feature>
<keyword evidence="7 8" id="KW-0472">Membrane</keyword>
<dbReference type="Proteomes" id="UP001165641">
    <property type="component" value="Unassembled WGS sequence"/>
</dbReference>
<evidence type="ECO:0000256" key="6">
    <source>
        <dbReference type="ARBA" id="ARBA00022989"/>
    </source>
</evidence>
<feature type="transmembrane region" description="Helical" evidence="8">
    <location>
        <begin position="193"/>
        <end position="218"/>
    </location>
</feature>
<keyword evidence="2 8" id="KW-0813">Transport</keyword>
<evidence type="ECO:0000256" key="3">
    <source>
        <dbReference type="ARBA" id="ARBA00022475"/>
    </source>
</evidence>
<dbReference type="InterPro" id="IPR035906">
    <property type="entry name" value="MetI-like_sf"/>
</dbReference>
<evidence type="ECO:0000256" key="5">
    <source>
        <dbReference type="ARBA" id="ARBA00022692"/>
    </source>
</evidence>
<feature type="domain" description="ABC transmembrane type-1" evidence="9">
    <location>
        <begin position="65"/>
        <end position="273"/>
    </location>
</feature>
<evidence type="ECO:0000256" key="2">
    <source>
        <dbReference type="ARBA" id="ARBA00022448"/>
    </source>
</evidence>
<dbReference type="PROSITE" id="PS50928">
    <property type="entry name" value="ABC_TM1"/>
    <property type="match status" value="2"/>
</dbReference>
<keyword evidence="4" id="KW-0997">Cell inner membrane</keyword>
<evidence type="ECO:0000313" key="10">
    <source>
        <dbReference type="EMBL" id="MDB6177400.1"/>
    </source>
</evidence>
<keyword evidence="5 8" id="KW-0812">Transmembrane</keyword>
<dbReference type="PANTHER" id="PTHR43357:SF3">
    <property type="entry name" value="FE(3+)-TRANSPORT SYSTEM PERMEASE PROTEIN FBPB 2"/>
    <property type="match status" value="1"/>
</dbReference>
<keyword evidence="6 8" id="KW-1133">Transmembrane helix</keyword>
<comment type="subcellular location">
    <subcellularLocation>
        <location evidence="1">Cell inner membrane</location>
        <topology evidence="1">Multi-pass membrane protein</topology>
    </subcellularLocation>
    <subcellularLocation>
        <location evidence="8">Cell membrane</location>
        <topology evidence="8">Multi-pass membrane protein</topology>
    </subcellularLocation>
</comment>
<dbReference type="SUPFAM" id="SSF161098">
    <property type="entry name" value="MetI-like"/>
    <property type="match status" value="2"/>
</dbReference>
<evidence type="ECO:0000256" key="8">
    <source>
        <dbReference type="RuleBase" id="RU363032"/>
    </source>
</evidence>
<keyword evidence="11" id="KW-1185">Reference proteome</keyword>
<feature type="transmembrane region" description="Helical" evidence="8">
    <location>
        <begin position="480"/>
        <end position="501"/>
    </location>
</feature>
<comment type="caution">
    <text evidence="10">The sequence shown here is derived from an EMBL/GenBank/DDBJ whole genome shotgun (WGS) entry which is preliminary data.</text>
</comment>
<feature type="transmembrane region" description="Helical" evidence="8">
    <location>
        <begin position="403"/>
        <end position="421"/>
    </location>
</feature>
<dbReference type="InterPro" id="IPR000515">
    <property type="entry name" value="MetI-like"/>
</dbReference>